<proteinExistence type="inferred from homology"/>
<evidence type="ECO:0000256" key="6">
    <source>
        <dbReference type="ARBA" id="ARBA00023136"/>
    </source>
</evidence>
<name>A0A518HUB9_9BACT</name>
<evidence type="ECO:0000256" key="3">
    <source>
        <dbReference type="ARBA" id="ARBA00022475"/>
    </source>
</evidence>
<dbReference type="InterPro" id="IPR003004">
    <property type="entry name" value="GspF/PilC"/>
</dbReference>
<evidence type="ECO:0000313" key="9">
    <source>
        <dbReference type="EMBL" id="QDV44451.1"/>
    </source>
</evidence>
<evidence type="ECO:0000256" key="2">
    <source>
        <dbReference type="ARBA" id="ARBA00005745"/>
    </source>
</evidence>
<dbReference type="Proteomes" id="UP000319004">
    <property type="component" value="Chromosome"/>
</dbReference>
<dbReference type="Gene3D" id="1.20.81.30">
    <property type="entry name" value="Type II secretion system (T2SS), domain F"/>
    <property type="match status" value="1"/>
</dbReference>
<feature type="transmembrane region" description="Helical" evidence="7">
    <location>
        <begin position="203"/>
        <end position="228"/>
    </location>
</feature>
<dbReference type="Pfam" id="PF00482">
    <property type="entry name" value="T2SSF"/>
    <property type="match status" value="1"/>
</dbReference>
<feature type="transmembrane region" description="Helical" evidence="7">
    <location>
        <begin position="393"/>
        <end position="420"/>
    </location>
</feature>
<dbReference type="PANTHER" id="PTHR30012">
    <property type="entry name" value="GENERAL SECRETION PATHWAY PROTEIN"/>
    <property type="match status" value="1"/>
</dbReference>
<evidence type="ECO:0000256" key="1">
    <source>
        <dbReference type="ARBA" id="ARBA00004651"/>
    </source>
</evidence>
<evidence type="ECO:0000259" key="8">
    <source>
        <dbReference type="Pfam" id="PF00482"/>
    </source>
</evidence>
<feature type="domain" description="Type II secretion system protein GspF" evidence="8">
    <location>
        <begin position="297"/>
        <end position="415"/>
    </location>
</feature>
<dbReference type="GO" id="GO:0005886">
    <property type="term" value="C:plasma membrane"/>
    <property type="evidence" value="ECO:0007669"/>
    <property type="project" value="UniProtKB-SubCell"/>
</dbReference>
<accession>A0A518HUB9</accession>
<evidence type="ECO:0000313" key="10">
    <source>
        <dbReference type="Proteomes" id="UP000319004"/>
    </source>
</evidence>
<comment type="similarity">
    <text evidence="2">Belongs to the GSP F family.</text>
</comment>
<keyword evidence="5 7" id="KW-1133">Transmembrane helix</keyword>
<dbReference type="InterPro" id="IPR042094">
    <property type="entry name" value="T2SS_GspF_sf"/>
</dbReference>
<sequence>MTDRILQMIVAIAVPAVFAVALRGVKRPLIRRSALEMPVLLIAFLDVTEWLLWIACLLAVCVAAPHPVTLLLVALFVVSIAAASRLRYREEQRSLNRWLRMAADTGVALPALLDNLANGCRSRIARQAKRCAKRLHRGQALADAARRARLPLDADTVAATLIHTHETSSDDQSLRLNSIRDPLAPVHVQDESSRSMTLTAQQFTYVVATMVLAWLFGMLIRSHLIPLFTELHDAMPFSRIGSHAALETVAWVGNIIVSLLLAWLLLAGIVRWLPLWMARCVPWFGRKAIDQWRCEILRTLERGMRAGLAETQILQSAAQTTGVRWIRSRCRSAQRLLDAGTPLALAMRGGKIVSGREQVWLTCAASNGNLPDAITKLVSDVGRRQAHRWRIRMAWFVPLATVLVGVFVLAHTMFLFHFLYGLISGMSG</sequence>
<organism evidence="9 10">
    <name type="scientific">Stieleria neptunia</name>
    <dbReference type="NCBI Taxonomy" id="2527979"/>
    <lineage>
        <taxon>Bacteria</taxon>
        <taxon>Pseudomonadati</taxon>
        <taxon>Planctomycetota</taxon>
        <taxon>Planctomycetia</taxon>
        <taxon>Pirellulales</taxon>
        <taxon>Pirellulaceae</taxon>
        <taxon>Stieleria</taxon>
    </lineage>
</organism>
<keyword evidence="6 7" id="KW-0472">Membrane</keyword>
<protein>
    <submittedName>
        <fullName evidence="9">Bacterial type II secretion system protein F domain protein</fullName>
    </submittedName>
</protein>
<keyword evidence="4 7" id="KW-0812">Transmembrane</keyword>
<feature type="transmembrane region" description="Helical" evidence="7">
    <location>
        <begin position="6"/>
        <end position="25"/>
    </location>
</feature>
<dbReference type="EMBL" id="CP037423">
    <property type="protein sequence ID" value="QDV44451.1"/>
    <property type="molecule type" value="Genomic_DNA"/>
</dbReference>
<dbReference type="AlphaFoldDB" id="A0A518HUB9"/>
<reference evidence="9 10" key="1">
    <citation type="submission" date="2019-03" db="EMBL/GenBank/DDBJ databases">
        <title>Deep-cultivation of Planctomycetes and their phenomic and genomic characterization uncovers novel biology.</title>
        <authorList>
            <person name="Wiegand S."/>
            <person name="Jogler M."/>
            <person name="Boedeker C."/>
            <person name="Pinto D."/>
            <person name="Vollmers J."/>
            <person name="Rivas-Marin E."/>
            <person name="Kohn T."/>
            <person name="Peeters S.H."/>
            <person name="Heuer A."/>
            <person name="Rast P."/>
            <person name="Oberbeckmann S."/>
            <person name="Bunk B."/>
            <person name="Jeske O."/>
            <person name="Meyerdierks A."/>
            <person name="Storesund J.E."/>
            <person name="Kallscheuer N."/>
            <person name="Luecker S."/>
            <person name="Lage O.M."/>
            <person name="Pohl T."/>
            <person name="Merkel B.J."/>
            <person name="Hornburger P."/>
            <person name="Mueller R.-W."/>
            <person name="Bruemmer F."/>
            <person name="Labrenz M."/>
            <person name="Spormann A.M."/>
            <person name="Op den Camp H."/>
            <person name="Overmann J."/>
            <person name="Amann R."/>
            <person name="Jetten M.S.M."/>
            <person name="Mascher T."/>
            <person name="Medema M.H."/>
            <person name="Devos D.P."/>
            <person name="Kaster A.-K."/>
            <person name="Ovreas L."/>
            <person name="Rohde M."/>
            <person name="Galperin M.Y."/>
            <person name="Jogler C."/>
        </authorList>
    </citation>
    <scope>NUCLEOTIDE SEQUENCE [LARGE SCALE GENOMIC DNA]</scope>
    <source>
        <strain evidence="9 10">Enr13</strain>
    </source>
</reference>
<dbReference type="KEGG" id="snep:Enr13x_43170"/>
<keyword evidence="3" id="KW-1003">Cell membrane</keyword>
<dbReference type="PANTHER" id="PTHR30012:SF0">
    <property type="entry name" value="TYPE II SECRETION SYSTEM PROTEIN F-RELATED"/>
    <property type="match status" value="1"/>
</dbReference>
<keyword evidence="10" id="KW-1185">Reference proteome</keyword>
<comment type="subcellular location">
    <subcellularLocation>
        <location evidence="1">Cell membrane</location>
        <topology evidence="1">Multi-pass membrane protein</topology>
    </subcellularLocation>
</comment>
<evidence type="ECO:0000256" key="5">
    <source>
        <dbReference type="ARBA" id="ARBA00022989"/>
    </source>
</evidence>
<feature type="transmembrane region" description="Helical" evidence="7">
    <location>
        <begin position="66"/>
        <end position="88"/>
    </location>
</feature>
<feature type="transmembrane region" description="Helical" evidence="7">
    <location>
        <begin position="37"/>
        <end position="60"/>
    </location>
</feature>
<gene>
    <name evidence="9" type="ORF">Enr13x_43170</name>
</gene>
<evidence type="ECO:0000256" key="7">
    <source>
        <dbReference type="SAM" id="Phobius"/>
    </source>
</evidence>
<evidence type="ECO:0000256" key="4">
    <source>
        <dbReference type="ARBA" id="ARBA00022692"/>
    </source>
</evidence>
<dbReference type="InterPro" id="IPR018076">
    <property type="entry name" value="T2SS_GspF_dom"/>
</dbReference>
<feature type="transmembrane region" description="Helical" evidence="7">
    <location>
        <begin position="248"/>
        <end position="270"/>
    </location>
</feature>